<dbReference type="STRING" id="135651.G0NZG0"/>
<dbReference type="Proteomes" id="UP000008068">
    <property type="component" value="Unassembled WGS sequence"/>
</dbReference>
<reference evidence="2" key="1">
    <citation type="submission" date="2011-07" db="EMBL/GenBank/DDBJ databases">
        <authorList>
            <consortium name="Caenorhabditis brenneri Sequencing and Analysis Consortium"/>
            <person name="Wilson R.K."/>
        </authorList>
    </citation>
    <scope>NUCLEOTIDE SEQUENCE [LARGE SCALE GENOMIC DNA]</scope>
    <source>
        <strain evidence="2">PB2801</strain>
    </source>
</reference>
<dbReference type="EMBL" id="GL379989">
    <property type="protein sequence ID" value="EGT41154.1"/>
    <property type="molecule type" value="Genomic_DNA"/>
</dbReference>
<dbReference type="eggNOG" id="KOG1115">
    <property type="taxonomic scope" value="Eukaryota"/>
</dbReference>
<dbReference type="OrthoDB" id="530923at2759"/>
<proteinExistence type="predicted"/>
<gene>
    <name evidence="1" type="ORF">CAEBREN_32627</name>
</gene>
<dbReference type="InParanoid" id="G0NZG0"/>
<sequence>MYGGKQLYELDPSLNCYRVTKWSYQPDSDQADPGVWNLDGEILEQPKDEPLHFKLHPQLISFFGRDAAMVKPTKRSFIKKRKSSIVYQ</sequence>
<evidence type="ECO:0000313" key="1">
    <source>
        <dbReference type="EMBL" id="EGT41154.1"/>
    </source>
</evidence>
<evidence type="ECO:0000313" key="2">
    <source>
        <dbReference type="Proteomes" id="UP000008068"/>
    </source>
</evidence>
<dbReference type="HOGENOM" id="CLU_2471045_0_0_1"/>
<organism evidence="2">
    <name type="scientific">Caenorhabditis brenneri</name>
    <name type="common">Nematode worm</name>
    <dbReference type="NCBI Taxonomy" id="135651"/>
    <lineage>
        <taxon>Eukaryota</taxon>
        <taxon>Metazoa</taxon>
        <taxon>Ecdysozoa</taxon>
        <taxon>Nematoda</taxon>
        <taxon>Chromadorea</taxon>
        <taxon>Rhabditida</taxon>
        <taxon>Rhabditina</taxon>
        <taxon>Rhabditomorpha</taxon>
        <taxon>Rhabditoidea</taxon>
        <taxon>Rhabditidae</taxon>
        <taxon>Peloderinae</taxon>
        <taxon>Caenorhabditis</taxon>
    </lineage>
</organism>
<dbReference type="AlphaFoldDB" id="G0NZG0"/>
<accession>G0NZG0</accession>
<dbReference type="Gene3D" id="2.60.200.40">
    <property type="match status" value="1"/>
</dbReference>
<protein>
    <submittedName>
        <fullName evidence="1">Uncharacterized protein</fullName>
    </submittedName>
</protein>
<name>G0NZG0_CAEBE</name>
<keyword evidence="2" id="KW-1185">Reference proteome</keyword>